<evidence type="ECO:0000256" key="3">
    <source>
        <dbReference type="SAM" id="Coils"/>
    </source>
</evidence>
<dbReference type="AlphaFoldDB" id="A0A327Y6T5"/>
<evidence type="ECO:0000256" key="2">
    <source>
        <dbReference type="ARBA" id="ARBA00022649"/>
    </source>
</evidence>
<comment type="caution">
    <text evidence="4">The sequence shown here is derived from an EMBL/GenBank/DDBJ whole genome shotgun (WGS) entry which is preliminary data.</text>
</comment>
<keyword evidence="3" id="KW-0175">Coiled coil</keyword>
<dbReference type="RefSeq" id="WP_245934814.1">
    <property type="nucleotide sequence ID" value="NZ_QLMH01000021.1"/>
</dbReference>
<gene>
    <name evidence="4" type="ORF">B0I26_12125</name>
</gene>
<proteinExistence type="inferred from homology"/>
<dbReference type="Pfam" id="PF02452">
    <property type="entry name" value="PemK_toxin"/>
    <property type="match status" value="1"/>
</dbReference>
<feature type="coiled-coil region" evidence="3">
    <location>
        <begin position="189"/>
        <end position="230"/>
    </location>
</feature>
<keyword evidence="5" id="KW-1185">Reference proteome</keyword>
<dbReference type="SUPFAM" id="SSF50118">
    <property type="entry name" value="Cell growth inhibitor/plasmid maintenance toxic component"/>
    <property type="match status" value="1"/>
</dbReference>
<protein>
    <submittedName>
        <fullName evidence="4">mRNA-degrading endonuclease toxin of MazEF toxin-antitoxin module</fullName>
    </submittedName>
</protein>
<sequence length="242" mass="28596">MDTNKYKSKLKTLKSIPDSKRPKMHEDIQLVKDSNNLLSELFNVIMEKNQYYGIRWLIGLNRYIQDQKKRIPRPFKKHLSRGHIVEVELFGHFNKELTFLHPAVVLYDNNKGQLLVAPISSNKYGDNDPLHIDVDTNDGLHHKSSICLDSIRVVDKNRVLYQHEKDGKKAKVRSETLDKIDLAIMEHFLPKMFKKYKELEKKLLEEEKRYNKLEKEYNELMEKYTGLNELLSNYMTTATTEE</sequence>
<dbReference type="Gene3D" id="2.30.30.110">
    <property type="match status" value="1"/>
</dbReference>
<dbReference type="InterPro" id="IPR003477">
    <property type="entry name" value="PemK-like"/>
</dbReference>
<dbReference type="InterPro" id="IPR011067">
    <property type="entry name" value="Plasmid_toxin/cell-grow_inhib"/>
</dbReference>
<name>A0A327Y6T5_9BACL</name>
<evidence type="ECO:0000256" key="1">
    <source>
        <dbReference type="ARBA" id="ARBA00007521"/>
    </source>
</evidence>
<reference evidence="4 5" key="1">
    <citation type="submission" date="2018-06" db="EMBL/GenBank/DDBJ databases">
        <title>Genomic Encyclopedia of Type Strains, Phase III (KMG-III): the genomes of soil and plant-associated and newly described type strains.</title>
        <authorList>
            <person name="Whitman W."/>
        </authorList>
    </citation>
    <scope>NUCLEOTIDE SEQUENCE [LARGE SCALE GENOMIC DNA]</scope>
    <source>
        <strain evidence="4 5">CGMCC 1.8979</strain>
    </source>
</reference>
<dbReference type="GO" id="GO:0003677">
    <property type="term" value="F:DNA binding"/>
    <property type="evidence" value="ECO:0007669"/>
    <property type="project" value="InterPro"/>
</dbReference>
<dbReference type="EMBL" id="QLMH01000021">
    <property type="protein sequence ID" value="RAK15455.1"/>
    <property type="molecule type" value="Genomic_DNA"/>
</dbReference>
<dbReference type="GO" id="GO:0004519">
    <property type="term" value="F:endonuclease activity"/>
    <property type="evidence" value="ECO:0007669"/>
    <property type="project" value="UniProtKB-KW"/>
</dbReference>
<dbReference type="Proteomes" id="UP000248555">
    <property type="component" value="Unassembled WGS sequence"/>
</dbReference>
<keyword evidence="4" id="KW-0255">Endonuclease</keyword>
<keyword evidence="4" id="KW-0540">Nuclease</keyword>
<organism evidence="4 5">
    <name type="scientific">Paranoxybacillus vitaminiphilus</name>
    <dbReference type="NCBI Taxonomy" id="581036"/>
    <lineage>
        <taxon>Bacteria</taxon>
        <taxon>Bacillati</taxon>
        <taxon>Bacillota</taxon>
        <taxon>Bacilli</taxon>
        <taxon>Bacillales</taxon>
        <taxon>Anoxybacillaceae</taxon>
        <taxon>Paranoxybacillus</taxon>
    </lineage>
</organism>
<accession>A0A327Y6T5</accession>
<keyword evidence="2" id="KW-1277">Toxin-antitoxin system</keyword>
<evidence type="ECO:0000313" key="5">
    <source>
        <dbReference type="Proteomes" id="UP000248555"/>
    </source>
</evidence>
<evidence type="ECO:0000313" key="4">
    <source>
        <dbReference type="EMBL" id="RAK15455.1"/>
    </source>
</evidence>
<keyword evidence="4" id="KW-0378">Hydrolase</keyword>
<comment type="similarity">
    <text evidence="1">Belongs to the PemK/MazF family.</text>
</comment>